<dbReference type="SMART" id="SM01372">
    <property type="entry name" value="E2F_TDP"/>
    <property type="match status" value="2"/>
</dbReference>
<evidence type="ECO:0000256" key="5">
    <source>
        <dbReference type="RuleBase" id="RU003796"/>
    </source>
</evidence>
<dbReference type="Gene3D" id="1.10.10.10">
    <property type="entry name" value="Winged helix-like DNA-binding domain superfamily/Winged helix DNA-binding domain"/>
    <property type="match status" value="2"/>
</dbReference>
<dbReference type="GO" id="GO:0090575">
    <property type="term" value="C:RNA polymerase II transcription regulator complex"/>
    <property type="evidence" value="ECO:0007669"/>
    <property type="project" value="TreeGrafter"/>
</dbReference>
<evidence type="ECO:0000313" key="8">
    <source>
        <dbReference type="Proteomes" id="UP000663880"/>
    </source>
</evidence>
<keyword evidence="2 5" id="KW-0805">Transcription regulation</keyword>
<dbReference type="EMBL" id="CAJOBZ010000004">
    <property type="protein sequence ID" value="CAF4780518.1"/>
    <property type="molecule type" value="Genomic_DNA"/>
</dbReference>
<evidence type="ECO:0000259" key="6">
    <source>
        <dbReference type="SMART" id="SM01372"/>
    </source>
</evidence>
<evidence type="ECO:0000313" key="7">
    <source>
        <dbReference type="EMBL" id="CAF4780518.1"/>
    </source>
</evidence>
<evidence type="ECO:0000256" key="4">
    <source>
        <dbReference type="ARBA" id="ARBA00023163"/>
    </source>
</evidence>
<dbReference type="GO" id="GO:0000978">
    <property type="term" value="F:RNA polymerase II cis-regulatory region sequence-specific DNA binding"/>
    <property type="evidence" value="ECO:0007669"/>
    <property type="project" value="InterPro"/>
</dbReference>
<gene>
    <name evidence="7" type="ORF">PMACD_LOCUS2320</name>
</gene>
<dbReference type="SUPFAM" id="SSF46785">
    <property type="entry name" value="Winged helix' DNA-binding domain"/>
    <property type="match status" value="2"/>
</dbReference>
<feature type="domain" description="E2F/DP family winged-helix DNA-binding" evidence="6">
    <location>
        <begin position="153"/>
        <end position="245"/>
    </location>
</feature>
<protein>
    <recommendedName>
        <fullName evidence="6">E2F/DP family winged-helix DNA-binding domain-containing protein</fullName>
    </recommendedName>
</protein>
<accession>A0A821N350</accession>
<dbReference type="InterPro" id="IPR036390">
    <property type="entry name" value="WH_DNA-bd_sf"/>
</dbReference>
<comment type="caution">
    <text evidence="7">The sequence shown here is derived from an EMBL/GenBank/DDBJ whole genome shotgun (WGS) entry which is preliminary data.</text>
</comment>
<reference evidence="7" key="1">
    <citation type="submission" date="2021-02" db="EMBL/GenBank/DDBJ databases">
        <authorList>
            <person name="Steward A R."/>
        </authorList>
    </citation>
    <scope>NUCLEOTIDE SEQUENCE</scope>
</reference>
<comment type="subcellular location">
    <subcellularLocation>
        <location evidence="5">Nucleus</location>
    </subcellularLocation>
</comment>
<dbReference type="InterPro" id="IPR003316">
    <property type="entry name" value="E2F_WHTH_DNA-bd_dom"/>
</dbReference>
<keyword evidence="5" id="KW-0539">Nucleus</keyword>
<dbReference type="PANTHER" id="PTHR12081:SF7">
    <property type="entry name" value="TRANSCRIPTION FACTOR EFL-3"/>
    <property type="match status" value="1"/>
</dbReference>
<dbReference type="Pfam" id="PF02319">
    <property type="entry name" value="WHD_E2F_TDP"/>
    <property type="match status" value="2"/>
</dbReference>
<sequence>MYEDDNITSTPKRCALSEVTNSSNYVSPTANLKLLTNVALQYPTPPPSTVHRKEKSLQILCDKFLDLFPLYGNGPVELQLDGTAARLGVEKRRMYDIINILEAMQCAIHKRKNTYLWHGASRLHSFLKMLKKQGENLRLSEVLRGKAPKPPAPKHKTLGVLAQRFLMLFLVEPPNRLINLEMAVSVLIDTNSKNKSIVSPEQMDRQHKSKVRRLYDIANVLISIGLIEKVNGNSILKKPVFRYVGVKMKKLEKNLLTPSPITPITTLHGSQQLAPCHVFAGKSKRKLEFTTPTTSIEKLGITTPPHTPSHKWDEILLVADMELSRINNSVTL</sequence>
<dbReference type="OrthoDB" id="5318at2759"/>
<comment type="similarity">
    <text evidence="1 5">Belongs to the E2F/DP family.</text>
</comment>
<evidence type="ECO:0000256" key="2">
    <source>
        <dbReference type="ARBA" id="ARBA00023015"/>
    </source>
</evidence>
<keyword evidence="8" id="KW-1185">Reference proteome</keyword>
<dbReference type="InterPro" id="IPR036388">
    <property type="entry name" value="WH-like_DNA-bd_sf"/>
</dbReference>
<evidence type="ECO:0000256" key="3">
    <source>
        <dbReference type="ARBA" id="ARBA00023125"/>
    </source>
</evidence>
<evidence type="ECO:0000256" key="1">
    <source>
        <dbReference type="ARBA" id="ARBA00010940"/>
    </source>
</evidence>
<dbReference type="AlphaFoldDB" id="A0A821N350"/>
<dbReference type="PANTHER" id="PTHR12081">
    <property type="entry name" value="TRANSCRIPTION FACTOR E2F"/>
    <property type="match status" value="1"/>
</dbReference>
<name>A0A821N350_9NEOP</name>
<dbReference type="GO" id="GO:0000981">
    <property type="term" value="F:DNA-binding transcription factor activity, RNA polymerase II-specific"/>
    <property type="evidence" value="ECO:0007669"/>
    <property type="project" value="TreeGrafter"/>
</dbReference>
<proteinExistence type="inferred from homology"/>
<dbReference type="Proteomes" id="UP000663880">
    <property type="component" value="Unassembled WGS sequence"/>
</dbReference>
<keyword evidence="4 5" id="KW-0804">Transcription</keyword>
<feature type="domain" description="E2F/DP family winged-helix DNA-binding" evidence="6">
    <location>
        <begin position="52"/>
        <end position="119"/>
    </location>
</feature>
<organism evidence="7 8">
    <name type="scientific">Pieris macdunnoughi</name>
    <dbReference type="NCBI Taxonomy" id="345717"/>
    <lineage>
        <taxon>Eukaryota</taxon>
        <taxon>Metazoa</taxon>
        <taxon>Ecdysozoa</taxon>
        <taxon>Arthropoda</taxon>
        <taxon>Hexapoda</taxon>
        <taxon>Insecta</taxon>
        <taxon>Pterygota</taxon>
        <taxon>Neoptera</taxon>
        <taxon>Endopterygota</taxon>
        <taxon>Lepidoptera</taxon>
        <taxon>Glossata</taxon>
        <taxon>Ditrysia</taxon>
        <taxon>Papilionoidea</taxon>
        <taxon>Pieridae</taxon>
        <taxon>Pierinae</taxon>
        <taxon>Pieris</taxon>
    </lineage>
</organism>
<dbReference type="InterPro" id="IPR015633">
    <property type="entry name" value="E2F"/>
</dbReference>
<keyword evidence="3 5" id="KW-0238">DNA-binding</keyword>